<keyword evidence="5" id="KW-0479">Metal-binding</keyword>
<evidence type="ECO:0000256" key="3">
    <source>
        <dbReference type="ARBA" id="ARBA00022485"/>
    </source>
</evidence>
<dbReference type="InterPro" id="IPR034457">
    <property type="entry name" value="Organic_radical-activating"/>
</dbReference>
<dbReference type="SFLD" id="SFLDG01118">
    <property type="entry name" value="activating_enzymes__group_2"/>
    <property type="match status" value="1"/>
</dbReference>
<dbReference type="NCBIfam" id="NF033717">
    <property type="entry name" value="HPDL_rSAM_activ"/>
    <property type="match status" value="1"/>
</dbReference>
<evidence type="ECO:0000256" key="2">
    <source>
        <dbReference type="ARBA" id="ARBA00009777"/>
    </source>
</evidence>
<keyword evidence="11" id="KW-1185">Reference proteome</keyword>
<comment type="cofactor">
    <cofactor evidence="1">
        <name>[4Fe-4S] cluster</name>
        <dbReference type="ChEBI" id="CHEBI:49883"/>
    </cofactor>
</comment>
<reference evidence="10 11" key="1">
    <citation type="journal article" date="2015" name="Genome Announc.">
        <title>Expanding the biotechnology potential of lactobacilli through comparative genomics of 213 strains and associated genera.</title>
        <authorList>
            <person name="Sun Z."/>
            <person name="Harris H.M."/>
            <person name="McCann A."/>
            <person name="Guo C."/>
            <person name="Argimon S."/>
            <person name="Zhang W."/>
            <person name="Yang X."/>
            <person name="Jeffery I.B."/>
            <person name="Cooney J.C."/>
            <person name="Kagawa T.F."/>
            <person name="Liu W."/>
            <person name="Song Y."/>
            <person name="Salvetti E."/>
            <person name="Wrobel A."/>
            <person name="Rasinkangas P."/>
            <person name="Parkhill J."/>
            <person name="Rea M.C."/>
            <person name="O'Sullivan O."/>
            <person name="Ritari J."/>
            <person name="Douillard F.P."/>
            <person name="Paul Ross R."/>
            <person name="Yang R."/>
            <person name="Briner A.E."/>
            <person name="Felis G.E."/>
            <person name="de Vos W.M."/>
            <person name="Barrangou R."/>
            <person name="Klaenhammer T.R."/>
            <person name="Caufield P.W."/>
            <person name="Cui Y."/>
            <person name="Zhang H."/>
            <person name="O'Toole P.W."/>
        </authorList>
    </citation>
    <scope>NUCLEOTIDE SEQUENCE [LARGE SCALE GENOMIC DNA]</scope>
    <source>
        <strain evidence="10 11">DSM 7090</strain>
    </source>
</reference>
<dbReference type="Gene3D" id="3.20.20.70">
    <property type="entry name" value="Aldolase class I"/>
    <property type="match status" value="1"/>
</dbReference>
<evidence type="ECO:0000256" key="8">
    <source>
        <dbReference type="ARBA" id="ARBA00023014"/>
    </source>
</evidence>
<dbReference type="PROSITE" id="PS01087">
    <property type="entry name" value="RADICAL_ACTIVATING"/>
    <property type="match status" value="1"/>
</dbReference>
<evidence type="ECO:0000256" key="5">
    <source>
        <dbReference type="ARBA" id="ARBA00022723"/>
    </source>
</evidence>
<name>A0ABR5Q1R2_9ACTN</name>
<dbReference type="Pfam" id="PF13353">
    <property type="entry name" value="Fer4_12"/>
    <property type="match status" value="1"/>
</dbReference>
<evidence type="ECO:0000259" key="9">
    <source>
        <dbReference type="PROSITE" id="PS51918"/>
    </source>
</evidence>
<dbReference type="InterPro" id="IPR007197">
    <property type="entry name" value="rSAM"/>
</dbReference>
<dbReference type="PROSITE" id="PS51918">
    <property type="entry name" value="RADICAL_SAM"/>
    <property type="match status" value="1"/>
</dbReference>
<comment type="caution">
    <text evidence="10">The sequence shown here is derived from an EMBL/GenBank/DDBJ whole genome shotgun (WGS) entry which is preliminary data.</text>
</comment>
<feature type="domain" description="Radical SAM core" evidence="9">
    <location>
        <begin position="43"/>
        <end position="332"/>
    </location>
</feature>
<dbReference type="SFLD" id="SFLDG01066">
    <property type="entry name" value="organic_radical-activating_enz"/>
    <property type="match status" value="1"/>
</dbReference>
<keyword evidence="3" id="KW-0004">4Fe-4S</keyword>
<evidence type="ECO:0000256" key="4">
    <source>
        <dbReference type="ARBA" id="ARBA00022691"/>
    </source>
</evidence>
<evidence type="ECO:0000256" key="1">
    <source>
        <dbReference type="ARBA" id="ARBA00001966"/>
    </source>
</evidence>
<organism evidence="10 11">
    <name type="scientific">Lancefieldella rimae</name>
    <dbReference type="NCBI Taxonomy" id="1383"/>
    <lineage>
        <taxon>Bacteria</taxon>
        <taxon>Bacillati</taxon>
        <taxon>Actinomycetota</taxon>
        <taxon>Coriobacteriia</taxon>
        <taxon>Coriobacteriales</taxon>
        <taxon>Atopobiaceae</taxon>
        <taxon>Lancefieldella</taxon>
    </lineage>
</organism>
<keyword evidence="6" id="KW-0560">Oxidoreductase</keyword>
<dbReference type="InterPro" id="IPR040074">
    <property type="entry name" value="BssD/PflA/YjjW"/>
</dbReference>
<dbReference type="PANTHER" id="PTHR30352">
    <property type="entry name" value="PYRUVATE FORMATE-LYASE-ACTIVATING ENZYME"/>
    <property type="match status" value="1"/>
</dbReference>
<dbReference type="SUPFAM" id="SSF54862">
    <property type="entry name" value="4Fe-4S ferredoxins"/>
    <property type="match status" value="1"/>
</dbReference>
<dbReference type="InterPro" id="IPR001989">
    <property type="entry name" value="Radical_activat_CS"/>
</dbReference>
<keyword evidence="10" id="KW-0670">Pyruvate</keyword>
<keyword evidence="4" id="KW-0949">S-adenosyl-L-methionine</keyword>
<dbReference type="PANTHER" id="PTHR30352:SF4">
    <property type="entry name" value="PYRUVATE FORMATE-LYASE 2-ACTIVATING ENZYME"/>
    <property type="match status" value="1"/>
</dbReference>
<dbReference type="Pfam" id="PF04055">
    <property type="entry name" value="Radical_SAM"/>
    <property type="match status" value="1"/>
</dbReference>
<dbReference type="SFLD" id="SFLDS00029">
    <property type="entry name" value="Radical_SAM"/>
    <property type="match status" value="1"/>
</dbReference>
<comment type="similarity">
    <text evidence="2">Belongs to the organic radical-activating enzymes family.</text>
</comment>
<evidence type="ECO:0000313" key="11">
    <source>
        <dbReference type="Proteomes" id="UP000051927"/>
    </source>
</evidence>
<dbReference type="PIRSF" id="PIRSF000371">
    <property type="entry name" value="PFL_act_enz"/>
    <property type="match status" value="1"/>
</dbReference>
<gene>
    <name evidence="10" type="ORF">IV60_GL000547</name>
</gene>
<keyword evidence="8" id="KW-0411">Iron-sulfur</keyword>
<dbReference type="CDD" id="cd01335">
    <property type="entry name" value="Radical_SAM"/>
    <property type="match status" value="1"/>
</dbReference>
<accession>A0ABR5Q1R2</accession>
<sequence length="344" mass="39617">MLFKSFRKYRWGGYMRRSLSAPIAHDKKDLKGRIFDIQSFSVHDGPGCRTLIFMSGCPLRCSWCCNPESFYNRQGKLYMSSKCINTASKPCTRCMKACPHGAVHDNSQDPDHPMKFDWELCHTCTTLECINACFDDALVRISKEYTVEEIMYILERDRHYWSGNGGVTFSGGDPMFQPEFLEAVLARCDELYIHKAIETEALADTSIYLRIMRYMDFAFNDLKCMDSELHRTYTGVGNERILNNIRAFASSGNHTRLILRAPVIPGFNDSEENFSRVADFMNEIGLDEFNLLPFHRLGVSKWEELSMEYAFKNEQPTSPHTLAKLQKVLLDRNIKCYLGSNTPF</sequence>
<evidence type="ECO:0000256" key="6">
    <source>
        <dbReference type="ARBA" id="ARBA00023002"/>
    </source>
</evidence>
<evidence type="ECO:0000313" key="10">
    <source>
        <dbReference type="EMBL" id="KRO02127.1"/>
    </source>
</evidence>
<dbReference type="SUPFAM" id="SSF102114">
    <property type="entry name" value="Radical SAM enzymes"/>
    <property type="match status" value="1"/>
</dbReference>
<dbReference type="InterPro" id="IPR013785">
    <property type="entry name" value="Aldolase_TIM"/>
</dbReference>
<dbReference type="InterPro" id="IPR058240">
    <property type="entry name" value="rSAM_sf"/>
</dbReference>
<dbReference type="NCBIfam" id="TIGR02494">
    <property type="entry name" value="PFLE_PFLC"/>
    <property type="match status" value="1"/>
</dbReference>
<dbReference type="Proteomes" id="UP000051927">
    <property type="component" value="Unassembled WGS sequence"/>
</dbReference>
<dbReference type="EMBL" id="JQCP01000002">
    <property type="protein sequence ID" value="KRO02127.1"/>
    <property type="molecule type" value="Genomic_DNA"/>
</dbReference>
<proteinExistence type="inferred from homology"/>
<dbReference type="InterPro" id="IPR012839">
    <property type="entry name" value="Organic_radical_activase"/>
</dbReference>
<evidence type="ECO:0000256" key="7">
    <source>
        <dbReference type="ARBA" id="ARBA00023004"/>
    </source>
</evidence>
<protein>
    <submittedName>
        <fullName evidence="10">Pyruvate formate-lyase-activating enzyme</fullName>
    </submittedName>
</protein>
<keyword evidence="7" id="KW-0408">Iron</keyword>